<feature type="compositionally biased region" description="Basic and acidic residues" evidence="8">
    <location>
        <begin position="481"/>
        <end position="494"/>
    </location>
</feature>
<keyword evidence="3" id="KW-1003">Cell membrane</keyword>
<dbReference type="GO" id="GO:0022857">
    <property type="term" value="F:transmembrane transporter activity"/>
    <property type="evidence" value="ECO:0007669"/>
    <property type="project" value="InterPro"/>
</dbReference>
<sequence length="513" mass="53117">MTERPQAGELAVASPAGRWVLASAVLGSGLAMLDGTIVTVALPHIGADLDVPLSSLQWTLNAYMLTLSSLILLGGGLGDRFGRRRVFLWGVAWFALASLLCGIAPNGTVLIAARALQGVGGALLTPGSLALIQSSFRQRDRARAVGLWSGLGGVATAGGPFLGGWLVDGPGWRWIFLVNAPLALLVALLARHVPESRDWEATGRFDVSGALLGALALGALTFALIDGLLWPALVGAVLAAVFVWREWGTARPMLPLTIFRSRLFSATNLVTLCLYAALGGVFFLLPTQLQNGLGYDALTAGVASLPTTLLLIALSGPAGELAQRIGPRLPLTLGPLVAAVGLVLLHRVSPGSSYWPDVFPAVVVQGLGISLFVAPLTATVLASVDDRRAGIASGVNNAAARIAQLLAVAALPLLVGLTTDDYRSADRLNAAFGRAVLICAGLMVLGAALAWWVVPSGLPREGRVRPSCRRHCQVTAPPLEPGRDRDHHPHRAGDAGRAGRGGPGAGAPGDEDG</sequence>
<name>A0A3M2MCC5_9ACTN</name>
<dbReference type="PROSITE" id="PS50850">
    <property type="entry name" value="MFS"/>
    <property type="match status" value="1"/>
</dbReference>
<keyword evidence="7" id="KW-0046">Antibiotic resistance</keyword>
<reference evidence="11 12" key="1">
    <citation type="submission" date="2018-10" db="EMBL/GenBank/DDBJ databases">
        <title>Isolation, diversity and antifungal activity of actinobacteria from wheat.</title>
        <authorList>
            <person name="Han C."/>
        </authorList>
    </citation>
    <scope>NUCLEOTIDE SEQUENCE [LARGE SCALE GENOMIC DNA]</scope>
    <source>
        <strain evidence="11 12">NEAU-YY642</strain>
    </source>
</reference>
<comment type="subcellular location">
    <subcellularLocation>
        <location evidence="1">Cell membrane</location>
        <topology evidence="1">Multi-pass membrane protein</topology>
    </subcellularLocation>
</comment>
<dbReference type="Gene3D" id="1.20.1720.10">
    <property type="entry name" value="Multidrug resistance protein D"/>
    <property type="match status" value="1"/>
</dbReference>
<dbReference type="PANTHER" id="PTHR42718">
    <property type="entry name" value="MAJOR FACILITATOR SUPERFAMILY MULTIDRUG TRANSPORTER MFSC"/>
    <property type="match status" value="1"/>
</dbReference>
<evidence type="ECO:0000256" key="9">
    <source>
        <dbReference type="SAM" id="Phobius"/>
    </source>
</evidence>
<feature type="transmembrane region" description="Helical" evidence="9">
    <location>
        <begin position="358"/>
        <end position="381"/>
    </location>
</feature>
<feature type="region of interest" description="Disordered" evidence="8">
    <location>
        <begin position="474"/>
        <end position="513"/>
    </location>
</feature>
<feature type="transmembrane region" description="Helical" evidence="9">
    <location>
        <begin position="329"/>
        <end position="346"/>
    </location>
</feature>
<feature type="transmembrane region" description="Helical" evidence="9">
    <location>
        <begin position="144"/>
        <end position="166"/>
    </location>
</feature>
<feature type="transmembrane region" description="Helical" evidence="9">
    <location>
        <begin position="86"/>
        <end position="105"/>
    </location>
</feature>
<feature type="transmembrane region" description="Helical" evidence="9">
    <location>
        <begin position="20"/>
        <end position="42"/>
    </location>
</feature>
<dbReference type="PANTHER" id="PTHR42718:SF42">
    <property type="entry name" value="EXPORT PROTEIN"/>
    <property type="match status" value="1"/>
</dbReference>
<gene>
    <name evidence="11" type="ORF">EBN88_04535</name>
</gene>
<dbReference type="NCBIfam" id="TIGR00711">
    <property type="entry name" value="efflux_EmrB"/>
    <property type="match status" value="1"/>
</dbReference>
<evidence type="ECO:0000256" key="8">
    <source>
        <dbReference type="SAM" id="MobiDB-lite"/>
    </source>
</evidence>
<dbReference type="Pfam" id="PF07690">
    <property type="entry name" value="MFS_1"/>
    <property type="match status" value="1"/>
</dbReference>
<evidence type="ECO:0000313" key="11">
    <source>
        <dbReference type="EMBL" id="RMI44848.1"/>
    </source>
</evidence>
<dbReference type="AlphaFoldDB" id="A0A3M2MCC5"/>
<keyword evidence="12" id="KW-1185">Reference proteome</keyword>
<evidence type="ECO:0000256" key="2">
    <source>
        <dbReference type="ARBA" id="ARBA00022448"/>
    </source>
</evidence>
<organism evidence="11 12">
    <name type="scientific">Streptomyces triticirhizae</name>
    <dbReference type="NCBI Taxonomy" id="2483353"/>
    <lineage>
        <taxon>Bacteria</taxon>
        <taxon>Bacillati</taxon>
        <taxon>Actinomycetota</taxon>
        <taxon>Actinomycetes</taxon>
        <taxon>Kitasatosporales</taxon>
        <taxon>Streptomycetaceae</taxon>
        <taxon>Streptomyces</taxon>
    </lineage>
</organism>
<keyword evidence="4 9" id="KW-0812">Transmembrane</keyword>
<dbReference type="Proteomes" id="UP000278673">
    <property type="component" value="Unassembled WGS sequence"/>
</dbReference>
<dbReference type="GO" id="GO:0046677">
    <property type="term" value="P:response to antibiotic"/>
    <property type="evidence" value="ECO:0007669"/>
    <property type="project" value="UniProtKB-KW"/>
</dbReference>
<keyword evidence="5 9" id="KW-1133">Transmembrane helix</keyword>
<feature type="transmembrane region" description="Helical" evidence="9">
    <location>
        <begin position="62"/>
        <end position="79"/>
    </location>
</feature>
<accession>A0A3M2MCC5</accession>
<feature type="transmembrane region" description="Helical" evidence="9">
    <location>
        <begin position="431"/>
        <end position="454"/>
    </location>
</feature>
<dbReference type="InterPro" id="IPR004638">
    <property type="entry name" value="EmrB-like"/>
</dbReference>
<evidence type="ECO:0000313" key="12">
    <source>
        <dbReference type="Proteomes" id="UP000278673"/>
    </source>
</evidence>
<evidence type="ECO:0000256" key="4">
    <source>
        <dbReference type="ARBA" id="ARBA00022692"/>
    </source>
</evidence>
<evidence type="ECO:0000256" key="6">
    <source>
        <dbReference type="ARBA" id="ARBA00023136"/>
    </source>
</evidence>
<dbReference type="InterPro" id="IPR020846">
    <property type="entry name" value="MFS_dom"/>
</dbReference>
<keyword evidence="6 9" id="KW-0472">Membrane</keyword>
<dbReference type="InterPro" id="IPR036259">
    <property type="entry name" value="MFS_trans_sf"/>
</dbReference>
<dbReference type="EMBL" id="RFFJ01000012">
    <property type="protein sequence ID" value="RMI44848.1"/>
    <property type="molecule type" value="Genomic_DNA"/>
</dbReference>
<feature type="transmembrane region" description="Helical" evidence="9">
    <location>
        <begin position="111"/>
        <end position="132"/>
    </location>
</feature>
<feature type="transmembrane region" description="Helical" evidence="9">
    <location>
        <begin position="205"/>
        <end position="222"/>
    </location>
</feature>
<feature type="domain" description="Major facilitator superfamily (MFS) profile" evidence="10">
    <location>
        <begin position="20"/>
        <end position="458"/>
    </location>
</feature>
<evidence type="ECO:0000256" key="1">
    <source>
        <dbReference type="ARBA" id="ARBA00004651"/>
    </source>
</evidence>
<dbReference type="GO" id="GO:0005886">
    <property type="term" value="C:plasma membrane"/>
    <property type="evidence" value="ECO:0007669"/>
    <property type="project" value="UniProtKB-SubCell"/>
</dbReference>
<proteinExistence type="predicted"/>
<dbReference type="InterPro" id="IPR011701">
    <property type="entry name" value="MFS"/>
</dbReference>
<dbReference type="CDD" id="cd17321">
    <property type="entry name" value="MFS_MMR_MDR_like"/>
    <property type="match status" value="1"/>
</dbReference>
<dbReference type="Gene3D" id="1.20.1250.20">
    <property type="entry name" value="MFS general substrate transporter like domains"/>
    <property type="match status" value="1"/>
</dbReference>
<dbReference type="SUPFAM" id="SSF103473">
    <property type="entry name" value="MFS general substrate transporter"/>
    <property type="match status" value="1"/>
</dbReference>
<evidence type="ECO:0000256" key="5">
    <source>
        <dbReference type="ARBA" id="ARBA00022989"/>
    </source>
</evidence>
<evidence type="ECO:0000256" key="3">
    <source>
        <dbReference type="ARBA" id="ARBA00022475"/>
    </source>
</evidence>
<feature type="transmembrane region" description="Helical" evidence="9">
    <location>
        <begin position="172"/>
        <end position="193"/>
    </location>
</feature>
<feature type="transmembrane region" description="Helical" evidence="9">
    <location>
        <begin position="297"/>
        <end position="317"/>
    </location>
</feature>
<keyword evidence="2" id="KW-0813">Transport</keyword>
<feature type="transmembrane region" description="Helical" evidence="9">
    <location>
        <begin position="402"/>
        <end position="419"/>
    </location>
</feature>
<dbReference type="RefSeq" id="WP_122182482.1">
    <property type="nucleotide sequence ID" value="NZ_RFFJ01000012.1"/>
</dbReference>
<feature type="transmembrane region" description="Helical" evidence="9">
    <location>
        <begin position="228"/>
        <end position="245"/>
    </location>
</feature>
<evidence type="ECO:0000259" key="10">
    <source>
        <dbReference type="PROSITE" id="PS50850"/>
    </source>
</evidence>
<feature type="compositionally biased region" description="Gly residues" evidence="8">
    <location>
        <begin position="496"/>
        <end position="507"/>
    </location>
</feature>
<evidence type="ECO:0000256" key="7">
    <source>
        <dbReference type="ARBA" id="ARBA00023251"/>
    </source>
</evidence>
<protein>
    <submittedName>
        <fullName evidence="11">DHA2 family efflux MFS transporter permease subunit</fullName>
    </submittedName>
</protein>
<comment type="caution">
    <text evidence="11">The sequence shown here is derived from an EMBL/GenBank/DDBJ whole genome shotgun (WGS) entry which is preliminary data.</text>
</comment>
<feature type="transmembrane region" description="Helical" evidence="9">
    <location>
        <begin position="266"/>
        <end position="285"/>
    </location>
</feature>